<dbReference type="InterPro" id="IPR018674">
    <property type="entry name" value="DUF2142_membrane"/>
</dbReference>
<feature type="transmembrane region" description="Helical" evidence="2">
    <location>
        <begin position="49"/>
        <end position="68"/>
    </location>
</feature>
<reference evidence="3 4" key="1">
    <citation type="submission" date="2016-08" db="EMBL/GenBank/DDBJ databases">
        <title>Genome sequence of Clavibacter michiganensis subsp. michiganensis strain CASJ007.</title>
        <authorList>
            <person name="Thapa S.P."/>
            <person name="Coaker G."/>
        </authorList>
    </citation>
    <scope>NUCLEOTIDE SEQUENCE [LARGE SCALE GENOMIC DNA]</scope>
    <source>
        <strain evidence="3">CASJ007</strain>
    </source>
</reference>
<feature type="transmembrane region" description="Helical" evidence="2">
    <location>
        <begin position="357"/>
        <end position="379"/>
    </location>
</feature>
<sequence>MFLAFIGSVLGTTFGLHSAALTGTAIALFTGTGAITGIVIRTRDARRSLIVGVVALVLGPIGLVAAIWTASLPLFAIAAVIGGVGFGAGFQAGLRLVLAEAPVDQRASLLSSVYVASYLAFGVPSIVAGVFVEADGCRSCSPSTAPSSRRAPWSRSCCSSRDAARAAPSGSPTRSTPPPPAELRRRPGIRASGHPGIRASGSIVVAVRPSRPDARPTGPASRPAPAPNGRSSPMAFIVVLLVLWLILTVVGFAIKGLIWLGIIGIILILGTIVLGSLRRRYNAAKTPRPSRRRGRGRGGRGDDGLSSSRTAGPPRAGRRPQGARRPLLSARAARPGETMMRTPPHARAPRTDGRPGGASLLVFLAALIGIGVLSALWAVTTPLGASPDEPAHMNKAASVVRGQFLGDVTDDPQVRVVQVPAGVAYSDPSACARHHGDRTADCAPGFPAGDAADRIVSTETSAGLYDPVYYVLVGWPTLIWGGSTAAVFGMRLMSALLCTLLAAGALAYLARLPRPVLPVLATFAALTPMTHSLFGSVNPNAFEIAATAAFAAAYITGLVRGGPVSWRTAAFLAVTGGLLVHARGLSPMWLGVVVVAGACLVGWSRFWTYLRRPQVLTAVGVVAVSTVLAIVWILRTGSLAAVGVYERAGTSFAEGLVIMLERTFDYARDMVGNFGWLDTAIPSYAVFPYFVGWGVIVAAALMIPSAKGGRRAVAVALVGFLLLPALVQASSVTVSGFVWQGRYNLPAYLLLIMVAAVVAAPAFDRVPAVVRRRILVLVAVVHAAAAFVGLMTFLRRNSVGLSASWSDLLLRPRWSPPVVGVEPWILAIAAGSVVAGAALLLAVLAARRDAPTEATLDAGPRGLAGVGMPAAAGTGRGTVAASAEAHADGDPEPTPIPHSPADATATATADGSRGA</sequence>
<keyword evidence="2" id="KW-0812">Transmembrane</keyword>
<feature type="transmembrane region" description="Helical" evidence="2">
    <location>
        <begin position="540"/>
        <end position="557"/>
    </location>
</feature>
<keyword evidence="4" id="KW-1185">Reference proteome</keyword>
<gene>
    <name evidence="3" type="ORF">CMMCAS07_01550</name>
</gene>
<feature type="transmembrane region" description="Helical" evidence="2">
    <location>
        <begin position="681"/>
        <end position="703"/>
    </location>
</feature>
<feature type="region of interest" description="Disordered" evidence="1">
    <location>
        <begin position="874"/>
        <end position="915"/>
    </location>
</feature>
<dbReference type="EMBL" id="MDHH01000001">
    <property type="protein sequence ID" value="OUE03603.1"/>
    <property type="molecule type" value="Genomic_DNA"/>
</dbReference>
<feature type="compositionally biased region" description="Low complexity" evidence="1">
    <location>
        <begin position="304"/>
        <end position="315"/>
    </location>
</feature>
<dbReference type="InterPro" id="IPR036259">
    <property type="entry name" value="MFS_trans_sf"/>
</dbReference>
<feature type="transmembrane region" description="Helical" evidence="2">
    <location>
        <begin position="258"/>
        <end position="277"/>
    </location>
</feature>
<dbReference type="Pfam" id="PF09913">
    <property type="entry name" value="DUF2142"/>
    <property type="match status" value="1"/>
</dbReference>
<feature type="compositionally biased region" description="Low complexity" evidence="1">
    <location>
        <begin position="901"/>
        <end position="915"/>
    </location>
</feature>
<dbReference type="Proteomes" id="UP000195062">
    <property type="component" value="Unassembled WGS sequence"/>
</dbReference>
<feature type="compositionally biased region" description="Basic residues" evidence="1">
    <location>
        <begin position="283"/>
        <end position="298"/>
    </location>
</feature>
<feature type="compositionally biased region" description="Low complexity" evidence="1">
    <location>
        <begin position="323"/>
        <end position="335"/>
    </location>
</feature>
<feature type="transmembrane region" description="Helical" evidence="2">
    <location>
        <begin position="824"/>
        <end position="846"/>
    </location>
</feature>
<comment type="caution">
    <text evidence="3">The sequence shown here is derived from an EMBL/GenBank/DDBJ whole genome shotgun (WGS) entry which is preliminary data.</text>
</comment>
<evidence type="ECO:0000256" key="1">
    <source>
        <dbReference type="SAM" id="MobiDB-lite"/>
    </source>
</evidence>
<evidence type="ECO:0000313" key="4">
    <source>
        <dbReference type="Proteomes" id="UP000195062"/>
    </source>
</evidence>
<keyword evidence="2" id="KW-1133">Transmembrane helix</keyword>
<feature type="transmembrane region" description="Helical" evidence="2">
    <location>
        <begin position="25"/>
        <end position="42"/>
    </location>
</feature>
<evidence type="ECO:0008006" key="5">
    <source>
        <dbReference type="Google" id="ProtNLM"/>
    </source>
</evidence>
<name>A0A251XK84_CLAMM</name>
<accession>A0A251XK84</accession>
<feature type="transmembrane region" description="Helical" evidence="2">
    <location>
        <begin position="516"/>
        <end position="534"/>
    </location>
</feature>
<evidence type="ECO:0000313" key="3">
    <source>
        <dbReference type="EMBL" id="OUE03603.1"/>
    </source>
</evidence>
<keyword evidence="2" id="KW-0472">Membrane</keyword>
<feature type="transmembrane region" description="Helical" evidence="2">
    <location>
        <begin position="234"/>
        <end position="252"/>
    </location>
</feature>
<evidence type="ECO:0000256" key="2">
    <source>
        <dbReference type="SAM" id="Phobius"/>
    </source>
</evidence>
<dbReference type="AlphaFoldDB" id="A0A251XK84"/>
<feature type="transmembrane region" description="Helical" evidence="2">
    <location>
        <begin position="74"/>
        <end position="98"/>
    </location>
</feature>
<feature type="compositionally biased region" description="Low complexity" evidence="1">
    <location>
        <begin position="874"/>
        <end position="883"/>
    </location>
</feature>
<feature type="region of interest" description="Disordered" evidence="1">
    <location>
        <begin position="209"/>
        <end position="229"/>
    </location>
</feature>
<organism evidence="3 4">
    <name type="scientific">Clavibacter michiganensis subsp. michiganensis</name>
    <dbReference type="NCBI Taxonomy" id="33013"/>
    <lineage>
        <taxon>Bacteria</taxon>
        <taxon>Bacillati</taxon>
        <taxon>Actinomycetota</taxon>
        <taxon>Actinomycetes</taxon>
        <taxon>Micrococcales</taxon>
        <taxon>Microbacteriaceae</taxon>
        <taxon>Clavibacter</taxon>
    </lineage>
</organism>
<feature type="transmembrane region" description="Helical" evidence="2">
    <location>
        <begin position="588"/>
        <end position="608"/>
    </location>
</feature>
<proteinExistence type="predicted"/>
<feature type="region of interest" description="Disordered" evidence="1">
    <location>
        <begin position="283"/>
        <end position="353"/>
    </location>
</feature>
<feature type="transmembrane region" description="Helical" evidence="2">
    <location>
        <begin position="745"/>
        <end position="763"/>
    </location>
</feature>
<protein>
    <recommendedName>
        <fullName evidence="5">DUF2142 domain-containing protein</fullName>
    </recommendedName>
</protein>
<dbReference type="SUPFAM" id="SSF103473">
    <property type="entry name" value="MFS general substrate transporter"/>
    <property type="match status" value="1"/>
</dbReference>
<feature type="compositionally biased region" description="Low complexity" evidence="1">
    <location>
        <begin position="162"/>
        <end position="174"/>
    </location>
</feature>
<feature type="transmembrane region" description="Helical" evidence="2">
    <location>
        <begin position="715"/>
        <end position="739"/>
    </location>
</feature>
<feature type="transmembrane region" description="Helical" evidence="2">
    <location>
        <begin position="775"/>
        <end position="794"/>
    </location>
</feature>
<feature type="transmembrane region" description="Helical" evidence="2">
    <location>
        <begin position="615"/>
        <end position="634"/>
    </location>
</feature>
<feature type="region of interest" description="Disordered" evidence="1">
    <location>
        <begin position="162"/>
        <end position="196"/>
    </location>
</feature>
<feature type="transmembrane region" description="Helical" evidence="2">
    <location>
        <begin position="485"/>
        <end position="509"/>
    </location>
</feature>